<dbReference type="RefSeq" id="WP_210855033.1">
    <property type="nucleotide sequence ID" value="NZ_JAGQDD010000012.1"/>
</dbReference>
<comment type="caution">
    <text evidence="6">The sequence shown here is derived from an EMBL/GenBank/DDBJ whole genome shotgun (WGS) entry which is preliminary data.</text>
</comment>
<feature type="transmembrane region" description="Helical" evidence="4">
    <location>
        <begin position="284"/>
        <end position="304"/>
    </location>
</feature>
<dbReference type="PANTHER" id="PTHR11360:SF284">
    <property type="entry name" value="EG:103B4.3 PROTEIN-RELATED"/>
    <property type="match status" value="1"/>
</dbReference>
<dbReference type="AlphaFoldDB" id="A0A940YD10"/>
<evidence type="ECO:0000256" key="3">
    <source>
        <dbReference type="ARBA" id="ARBA00023136"/>
    </source>
</evidence>
<feature type="transmembrane region" description="Helical" evidence="4">
    <location>
        <begin position="252"/>
        <end position="272"/>
    </location>
</feature>
<dbReference type="PROSITE" id="PS50850">
    <property type="entry name" value="MFS"/>
    <property type="match status" value="1"/>
</dbReference>
<keyword evidence="1 4" id="KW-0812">Transmembrane</keyword>
<dbReference type="Gene3D" id="1.20.1250.20">
    <property type="entry name" value="MFS general substrate transporter like domains"/>
    <property type="match status" value="2"/>
</dbReference>
<keyword evidence="3 4" id="KW-0472">Membrane</keyword>
<dbReference type="PANTHER" id="PTHR11360">
    <property type="entry name" value="MONOCARBOXYLATE TRANSPORTER"/>
    <property type="match status" value="1"/>
</dbReference>
<feature type="transmembrane region" description="Helical" evidence="4">
    <location>
        <begin position="171"/>
        <end position="190"/>
    </location>
</feature>
<dbReference type="GO" id="GO:0022857">
    <property type="term" value="F:transmembrane transporter activity"/>
    <property type="evidence" value="ECO:0007669"/>
    <property type="project" value="InterPro"/>
</dbReference>
<dbReference type="InterPro" id="IPR036259">
    <property type="entry name" value="MFS_trans_sf"/>
</dbReference>
<dbReference type="CDD" id="cd17355">
    <property type="entry name" value="MFS_YcxA_like"/>
    <property type="match status" value="1"/>
</dbReference>
<evidence type="ECO:0000313" key="6">
    <source>
        <dbReference type="EMBL" id="MBQ0931913.1"/>
    </source>
</evidence>
<name>A0A940YD10_9BURK</name>
<sequence>MSTAADRRPLSMTQVLLCGALIVTLSMGIRHGFGLWLQPITMDRGWTRETFSFALAVQNIAWGAAGPFAGALADRFGAFRVLLVGALLYALGLVLMALATSGLAFTGATGLLIGIAQSGTTYAVVYGVIGRNVAPEKRSWAMGVAAAAGSFGQFMMVPVESWLIATWGWQSALFVLGCAALAIMPLALGLKEPGLAGGAARPQQSIGAALREAFGHGSFRWLTAGYFVCGFQVVFIGVHMPSYLRDQGMDPSVATTALALIGLFNVFGTYGAGVLGQRFPKRHILSAIYLLRSAVIVIFLAAPLTPMSVYLFAATMGVLWLSTVPPTNAIVAQVYGVQYMSMLGGVVFFSHQVGSFLGVWLGGWIYDRAGSYTPVWWIAVALGIFAALANQPVRETPLLRPAAA</sequence>
<dbReference type="InterPro" id="IPR011701">
    <property type="entry name" value="MFS"/>
</dbReference>
<feature type="domain" description="Major facilitator superfamily (MFS) profile" evidence="5">
    <location>
        <begin position="12"/>
        <end position="398"/>
    </location>
</feature>
<feature type="transmembrane region" description="Helical" evidence="4">
    <location>
        <begin position="81"/>
        <end position="105"/>
    </location>
</feature>
<dbReference type="EMBL" id="JAGQDD010000012">
    <property type="protein sequence ID" value="MBQ0931913.1"/>
    <property type="molecule type" value="Genomic_DNA"/>
</dbReference>
<feature type="transmembrane region" description="Helical" evidence="4">
    <location>
        <begin position="310"/>
        <end position="331"/>
    </location>
</feature>
<feature type="transmembrane region" description="Helical" evidence="4">
    <location>
        <begin position="343"/>
        <end position="366"/>
    </location>
</feature>
<evidence type="ECO:0000256" key="1">
    <source>
        <dbReference type="ARBA" id="ARBA00022692"/>
    </source>
</evidence>
<evidence type="ECO:0000256" key="4">
    <source>
        <dbReference type="SAM" id="Phobius"/>
    </source>
</evidence>
<dbReference type="InterPro" id="IPR050327">
    <property type="entry name" value="Proton-linked_MCT"/>
</dbReference>
<dbReference type="Pfam" id="PF07690">
    <property type="entry name" value="MFS_1"/>
    <property type="match status" value="1"/>
</dbReference>
<gene>
    <name evidence="6" type="ORF">KAK03_15625</name>
</gene>
<reference evidence="6 7" key="1">
    <citation type="submission" date="2021-04" db="EMBL/GenBank/DDBJ databases">
        <title>The genome sequence of Ideonella sp. 3Y2.</title>
        <authorList>
            <person name="Liu Y."/>
        </authorList>
    </citation>
    <scope>NUCLEOTIDE SEQUENCE [LARGE SCALE GENOMIC DNA]</scope>
    <source>
        <strain evidence="6 7">3Y2</strain>
    </source>
</reference>
<evidence type="ECO:0000313" key="7">
    <source>
        <dbReference type="Proteomes" id="UP000676246"/>
    </source>
</evidence>
<dbReference type="SUPFAM" id="SSF103473">
    <property type="entry name" value="MFS general substrate transporter"/>
    <property type="match status" value="1"/>
</dbReference>
<organism evidence="6 7">
    <name type="scientific">Ideonella alba</name>
    <dbReference type="NCBI Taxonomy" id="2824118"/>
    <lineage>
        <taxon>Bacteria</taxon>
        <taxon>Pseudomonadati</taxon>
        <taxon>Pseudomonadota</taxon>
        <taxon>Betaproteobacteria</taxon>
        <taxon>Burkholderiales</taxon>
        <taxon>Sphaerotilaceae</taxon>
        <taxon>Ideonella</taxon>
    </lineage>
</organism>
<feature type="transmembrane region" description="Helical" evidence="4">
    <location>
        <begin position="221"/>
        <end position="240"/>
    </location>
</feature>
<evidence type="ECO:0000256" key="2">
    <source>
        <dbReference type="ARBA" id="ARBA00022989"/>
    </source>
</evidence>
<feature type="transmembrane region" description="Helical" evidence="4">
    <location>
        <begin position="141"/>
        <end position="165"/>
    </location>
</feature>
<dbReference type="InterPro" id="IPR020846">
    <property type="entry name" value="MFS_dom"/>
</dbReference>
<keyword evidence="7" id="KW-1185">Reference proteome</keyword>
<feature type="transmembrane region" description="Helical" evidence="4">
    <location>
        <begin position="111"/>
        <end position="129"/>
    </location>
</feature>
<keyword evidence="2 4" id="KW-1133">Transmembrane helix</keyword>
<evidence type="ECO:0000259" key="5">
    <source>
        <dbReference type="PROSITE" id="PS50850"/>
    </source>
</evidence>
<feature type="transmembrane region" description="Helical" evidence="4">
    <location>
        <begin position="372"/>
        <end position="390"/>
    </location>
</feature>
<protein>
    <submittedName>
        <fullName evidence="6">MFS transporter</fullName>
    </submittedName>
</protein>
<proteinExistence type="predicted"/>
<accession>A0A940YD10</accession>
<dbReference type="Proteomes" id="UP000676246">
    <property type="component" value="Unassembled WGS sequence"/>
</dbReference>
<feature type="transmembrane region" description="Helical" evidence="4">
    <location>
        <begin position="50"/>
        <end position="69"/>
    </location>
</feature>